<dbReference type="PANTHER" id="PTHR47926">
    <property type="entry name" value="PENTATRICOPEPTIDE REPEAT-CONTAINING PROTEIN"/>
    <property type="match status" value="1"/>
</dbReference>
<protein>
    <recommendedName>
        <fullName evidence="4">Pentatricopeptide repeat-containing protein</fullName>
    </recommendedName>
</protein>
<name>A0ABR0D7P0_9LAMI</name>
<dbReference type="EMBL" id="JAYDYQ010002533">
    <property type="protein sequence ID" value="KAK4485310.1"/>
    <property type="molecule type" value="Genomic_DNA"/>
</dbReference>
<dbReference type="InterPro" id="IPR011990">
    <property type="entry name" value="TPR-like_helical_dom_sf"/>
</dbReference>
<reference evidence="2 3" key="1">
    <citation type="journal article" date="2023" name="bioRxiv">
        <title>Genome report: Whole genome sequence and annotation of Penstemon davidsonii.</title>
        <authorList>
            <person name="Ostevik K.L."/>
            <person name="Alabady M."/>
            <person name="Zhang M."/>
            <person name="Rausher M.D."/>
        </authorList>
    </citation>
    <scope>NUCLEOTIDE SEQUENCE [LARGE SCALE GENOMIC DNA]</scope>
    <source>
        <strain evidence="2">DNT005</strain>
        <tissue evidence="2">Whole leaf</tissue>
    </source>
</reference>
<dbReference type="InterPro" id="IPR002885">
    <property type="entry name" value="PPR_rpt"/>
</dbReference>
<dbReference type="PANTHER" id="PTHR47926:SF471">
    <property type="entry name" value="DYW DOMAIN-CONTAINING PROTEIN"/>
    <property type="match status" value="1"/>
</dbReference>
<evidence type="ECO:0008006" key="4">
    <source>
        <dbReference type="Google" id="ProtNLM"/>
    </source>
</evidence>
<accession>A0ABR0D7P0</accession>
<organism evidence="2 3">
    <name type="scientific">Penstemon davidsonii</name>
    <dbReference type="NCBI Taxonomy" id="160366"/>
    <lineage>
        <taxon>Eukaryota</taxon>
        <taxon>Viridiplantae</taxon>
        <taxon>Streptophyta</taxon>
        <taxon>Embryophyta</taxon>
        <taxon>Tracheophyta</taxon>
        <taxon>Spermatophyta</taxon>
        <taxon>Magnoliopsida</taxon>
        <taxon>eudicotyledons</taxon>
        <taxon>Gunneridae</taxon>
        <taxon>Pentapetalae</taxon>
        <taxon>asterids</taxon>
        <taxon>lamiids</taxon>
        <taxon>Lamiales</taxon>
        <taxon>Plantaginaceae</taxon>
        <taxon>Cheloneae</taxon>
        <taxon>Penstemon</taxon>
    </lineage>
</organism>
<evidence type="ECO:0000313" key="2">
    <source>
        <dbReference type="EMBL" id="KAK4485310.1"/>
    </source>
</evidence>
<dbReference type="InterPro" id="IPR046960">
    <property type="entry name" value="PPR_At4g14850-like_plant"/>
</dbReference>
<evidence type="ECO:0000256" key="1">
    <source>
        <dbReference type="ARBA" id="ARBA00022737"/>
    </source>
</evidence>
<keyword evidence="3" id="KW-1185">Reference proteome</keyword>
<proteinExistence type="predicted"/>
<dbReference type="NCBIfam" id="TIGR00756">
    <property type="entry name" value="PPR"/>
    <property type="match status" value="1"/>
</dbReference>
<gene>
    <name evidence="2" type="ORF">RD792_007945</name>
</gene>
<evidence type="ECO:0000313" key="3">
    <source>
        <dbReference type="Proteomes" id="UP001291926"/>
    </source>
</evidence>
<dbReference type="Proteomes" id="UP001291926">
    <property type="component" value="Unassembled WGS sequence"/>
</dbReference>
<dbReference type="Gene3D" id="1.25.40.10">
    <property type="entry name" value="Tetratricopeptide repeat domain"/>
    <property type="match status" value="1"/>
</dbReference>
<dbReference type="Pfam" id="PF01535">
    <property type="entry name" value="PPR"/>
    <property type="match status" value="1"/>
</dbReference>
<sequence length="89" mass="10124">MANKDSLRITHLKQPAIIRSDSKYKINPSKENNGCMIDLLCRSGRLREAENMIKSMPYKRDDVVWSTLLRASREQGDVECGITAAEEIL</sequence>
<keyword evidence="1" id="KW-0677">Repeat</keyword>
<comment type="caution">
    <text evidence="2">The sequence shown here is derived from an EMBL/GenBank/DDBJ whole genome shotgun (WGS) entry which is preliminary data.</text>
</comment>